<sequence length="231" mass="25832">MPSLNKALKNVSHVIFDMDGLLLDTETLYAQAFRNILERHGKPYHSEYHLKILGCNSDVINEFFVDQLGLPLSYKEFQDMKEEEMAALVPTCSFMPGAQKLVEHLHKHKIPIAVATSSGQQSFNQKTERHKDFFKLFNHIVMGSTDPDVKNGKPAPDIFLVCASRFADKPQPDKCLVFEDSPNGVQGAKAAGMQVVMVPDQLLDPALTKNATLVLKSLEDFKPDMFGLPPF</sequence>
<dbReference type="SFLD" id="SFLDG01135">
    <property type="entry name" value="C1.5.6:_HAD__Beta-PGM__Phospha"/>
    <property type="match status" value="1"/>
</dbReference>
<dbReference type="InterPro" id="IPR041492">
    <property type="entry name" value="HAD_2"/>
</dbReference>
<accession>A0ABD2NPR8</accession>
<reference evidence="1 2" key="1">
    <citation type="journal article" date="2021" name="BMC Biol.">
        <title>Horizontally acquired antibacterial genes associated with adaptive radiation of ladybird beetles.</title>
        <authorList>
            <person name="Li H.S."/>
            <person name="Tang X.F."/>
            <person name="Huang Y.H."/>
            <person name="Xu Z.Y."/>
            <person name="Chen M.L."/>
            <person name="Du X.Y."/>
            <person name="Qiu B.Y."/>
            <person name="Chen P.T."/>
            <person name="Zhang W."/>
            <person name="Slipinski A."/>
            <person name="Escalona H.E."/>
            <person name="Waterhouse R.M."/>
            <person name="Zwick A."/>
            <person name="Pang H."/>
        </authorList>
    </citation>
    <scope>NUCLEOTIDE SEQUENCE [LARGE SCALE GENOMIC DNA]</scope>
    <source>
        <strain evidence="1">SYSU2018</strain>
    </source>
</reference>
<comment type="caution">
    <text evidence="1">The sequence shown here is derived from an EMBL/GenBank/DDBJ whole genome shotgun (WGS) entry which is preliminary data.</text>
</comment>
<dbReference type="EMBL" id="JABFTP020000144">
    <property type="protein sequence ID" value="KAL3280615.1"/>
    <property type="molecule type" value="Genomic_DNA"/>
</dbReference>
<dbReference type="SFLD" id="SFLDS00003">
    <property type="entry name" value="Haloacid_Dehalogenase"/>
    <property type="match status" value="1"/>
</dbReference>
<organism evidence="1 2">
    <name type="scientific">Cryptolaemus montrouzieri</name>
    <dbReference type="NCBI Taxonomy" id="559131"/>
    <lineage>
        <taxon>Eukaryota</taxon>
        <taxon>Metazoa</taxon>
        <taxon>Ecdysozoa</taxon>
        <taxon>Arthropoda</taxon>
        <taxon>Hexapoda</taxon>
        <taxon>Insecta</taxon>
        <taxon>Pterygota</taxon>
        <taxon>Neoptera</taxon>
        <taxon>Endopterygota</taxon>
        <taxon>Coleoptera</taxon>
        <taxon>Polyphaga</taxon>
        <taxon>Cucujiformia</taxon>
        <taxon>Coccinelloidea</taxon>
        <taxon>Coccinellidae</taxon>
        <taxon>Scymninae</taxon>
        <taxon>Scymnini</taxon>
        <taxon>Cryptolaemus</taxon>
    </lineage>
</organism>
<dbReference type="PANTHER" id="PTHR18901:SF38">
    <property type="entry name" value="PSEUDOURIDINE-5'-PHOSPHATASE"/>
    <property type="match status" value="1"/>
</dbReference>
<name>A0ABD2NPR8_9CUCU</name>
<evidence type="ECO:0000313" key="2">
    <source>
        <dbReference type="Proteomes" id="UP001516400"/>
    </source>
</evidence>
<dbReference type="Pfam" id="PF13419">
    <property type="entry name" value="HAD_2"/>
    <property type="match status" value="1"/>
</dbReference>
<dbReference type="InterPro" id="IPR023198">
    <property type="entry name" value="PGP-like_dom2"/>
</dbReference>
<protein>
    <recommendedName>
        <fullName evidence="3">Pseudouridine-5'-phosphatase</fullName>
    </recommendedName>
</protein>
<dbReference type="Gene3D" id="1.10.150.240">
    <property type="entry name" value="Putative phosphatase, domain 2"/>
    <property type="match status" value="1"/>
</dbReference>
<dbReference type="SUPFAM" id="SSF56784">
    <property type="entry name" value="HAD-like"/>
    <property type="match status" value="1"/>
</dbReference>
<gene>
    <name evidence="1" type="ORF">HHI36_003852</name>
</gene>
<proteinExistence type="predicted"/>
<evidence type="ECO:0000313" key="1">
    <source>
        <dbReference type="EMBL" id="KAL3280615.1"/>
    </source>
</evidence>
<dbReference type="AlphaFoldDB" id="A0ABD2NPR8"/>
<dbReference type="SFLD" id="SFLDG01129">
    <property type="entry name" value="C1.5:_HAD__Beta-PGM__Phosphata"/>
    <property type="match status" value="1"/>
</dbReference>
<keyword evidence="2" id="KW-1185">Reference proteome</keyword>
<dbReference type="Gene3D" id="3.40.50.1000">
    <property type="entry name" value="HAD superfamily/HAD-like"/>
    <property type="match status" value="1"/>
</dbReference>
<dbReference type="NCBIfam" id="TIGR01509">
    <property type="entry name" value="HAD-SF-IA-v3"/>
    <property type="match status" value="1"/>
</dbReference>
<dbReference type="PANTHER" id="PTHR18901">
    <property type="entry name" value="2-DEOXYGLUCOSE-6-PHOSPHATE PHOSPHATASE 2"/>
    <property type="match status" value="1"/>
</dbReference>
<dbReference type="Proteomes" id="UP001516400">
    <property type="component" value="Unassembled WGS sequence"/>
</dbReference>
<dbReference type="InterPro" id="IPR036412">
    <property type="entry name" value="HAD-like_sf"/>
</dbReference>
<dbReference type="InterPro" id="IPR006439">
    <property type="entry name" value="HAD-SF_hydro_IA"/>
</dbReference>
<dbReference type="InterPro" id="IPR023214">
    <property type="entry name" value="HAD_sf"/>
</dbReference>
<dbReference type="FunFam" id="3.40.50.1000:FF:000055">
    <property type="entry name" value="Haloacid dehalogenase-like hydrolase family protein"/>
    <property type="match status" value="1"/>
</dbReference>
<evidence type="ECO:0008006" key="3">
    <source>
        <dbReference type="Google" id="ProtNLM"/>
    </source>
</evidence>